<gene>
    <name evidence="1" type="ORF">MTR66_16380</name>
</gene>
<sequence length="120" mass="12813">MAGPRPGQSKALRGILQRMIGDFTMEESAFDRFVEDFCAAKAHWSTFEADALAILENAGIIRSAARAYPGLASKLDQLERQALTEFALATGIQGPPGSHPLAYLGLFASGACNNPFARLA</sequence>
<dbReference type="RefSeq" id="WP_243923026.1">
    <property type="nucleotide sequence ID" value="NZ_JALHLG010000033.1"/>
</dbReference>
<dbReference type="Proteomes" id="UP001202281">
    <property type="component" value="Unassembled WGS sequence"/>
</dbReference>
<reference evidence="1 2" key="1">
    <citation type="submission" date="2022-04" db="EMBL/GenBank/DDBJ databases">
        <title>Identification of a novel bacterium isolated from mangrove sediments.</title>
        <authorList>
            <person name="Pan X."/>
        </authorList>
    </citation>
    <scope>NUCLEOTIDE SEQUENCE [LARGE SCALE GENOMIC DNA]</scope>
    <source>
        <strain evidence="1 2">B2638</strain>
    </source>
</reference>
<protein>
    <submittedName>
        <fullName evidence="1">Uncharacterized protein</fullName>
    </submittedName>
</protein>
<evidence type="ECO:0000313" key="2">
    <source>
        <dbReference type="Proteomes" id="UP001202281"/>
    </source>
</evidence>
<name>A0ABT0BUN3_9SPHN</name>
<dbReference type="EMBL" id="JALHLG010000033">
    <property type="protein sequence ID" value="MCJ2188384.1"/>
    <property type="molecule type" value="Genomic_DNA"/>
</dbReference>
<organism evidence="1 2">
    <name type="scientific">Novosphingobium beihaiensis</name>
    <dbReference type="NCBI Taxonomy" id="2930389"/>
    <lineage>
        <taxon>Bacteria</taxon>
        <taxon>Pseudomonadati</taxon>
        <taxon>Pseudomonadota</taxon>
        <taxon>Alphaproteobacteria</taxon>
        <taxon>Sphingomonadales</taxon>
        <taxon>Sphingomonadaceae</taxon>
        <taxon>Novosphingobium</taxon>
    </lineage>
</organism>
<proteinExistence type="predicted"/>
<comment type="caution">
    <text evidence="1">The sequence shown here is derived from an EMBL/GenBank/DDBJ whole genome shotgun (WGS) entry which is preliminary data.</text>
</comment>
<accession>A0ABT0BUN3</accession>
<keyword evidence="2" id="KW-1185">Reference proteome</keyword>
<evidence type="ECO:0000313" key="1">
    <source>
        <dbReference type="EMBL" id="MCJ2188384.1"/>
    </source>
</evidence>